<evidence type="ECO:0000313" key="3">
    <source>
        <dbReference type="Proteomes" id="UP000007305"/>
    </source>
</evidence>
<evidence type="ECO:0000313" key="2">
    <source>
        <dbReference type="EnsemblPlants" id="Zm00001eb052900_P001"/>
    </source>
</evidence>
<protein>
    <submittedName>
        <fullName evidence="2">Uncharacterized protein</fullName>
    </submittedName>
</protein>
<evidence type="ECO:0000256" key="1">
    <source>
        <dbReference type="SAM" id="MobiDB-lite"/>
    </source>
</evidence>
<keyword evidence="3" id="KW-1185">Reference proteome</keyword>
<dbReference type="EnsemblPlants" id="Zm00001eb052900_T001">
    <property type="protein sequence ID" value="Zm00001eb052900_P001"/>
    <property type="gene ID" value="Zm00001eb052900"/>
</dbReference>
<dbReference type="Proteomes" id="UP000007305">
    <property type="component" value="Chromosome 1"/>
</dbReference>
<proteinExistence type="predicted"/>
<sequence length="313" mass="32176">MQCDCMGCRPGQSILCLGRQLLHGHLLHLLVSPGLHLAAEAGPAEHGAVRVRVPHPGDGVLVDDREGLAGDDDGVDHLPLRVVHGEHVEAAAADLLGVNHGVQEAARAVRAPHHQRGAGRHVPAEVLDDARLLLGGHAHERRQEDDVVGGQFPGDVGDVGGAERHARGERGVGAHEAARAVVGVPADVVVVEGGGGEVARGEHEGAERERAGADEGDAGGGRARDVARQQAVTRSVKSAFTSGDGLSDGSLAMAAARPEILRTSADSASSSAAVSCWTTTRTSPWTTSSSLCCCCCSSSSLPMTAMAVCDRSH</sequence>
<reference evidence="3" key="1">
    <citation type="submission" date="2015-12" db="EMBL/GenBank/DDBJ databases">
        <title>Update maize B73 reference genome by single molecule sequencing technologies.</title>
        <authorList>
            <consortium name="Maize Genome Sequencing Project"/>
            <person name="Ware D."/>
        </authorList>
    </citation>
    <scope>NUCLEOTIDE SEQUENCE [LARGE SCALE GENOMIC DNA]</scope>
    <source>
        <strain evidence="3">cv. B73</strain>
    </source>
</reference>
<dbReference type="Gramene" id="Zm00001eb052900_T001">
    <property type="protein sequence ID" value="Zm00001eb052900_P001"/>
    <property type="gene ID" value="Zm00001eb052900"/>
</dbReference>
<dbReference type="AlphaFoldDB" id="A0A804M1U7"/>
<reference evidence="2" key="2">
    <citation type="submission" date="2019-07" db="EMBL/GenBank/DDBJ databases">
        <authorList>
            <person name="Seetharam A."/>
            <person name="Woodhouse M."/>
            <person name="Cannon E."/>
        </authorList>
    </citation>
    <scope>NUCLEOTIDE SEQUENCE [LARGE SCALE GENOMIC DNA]</scope>
    <source>
        <strain evidence="2">cv. B73</strain>
    </source>
</reference>
<accession>A0A804M1U7</accession>
<organism evidence="2 3">
    <name type="scientific">Zea mays</name>
    <name type="common">Maize</name>
    <dbReference type="NCBI Taxonomy" id="4577"/>
    <lineage>
        <taxon>Eukaryota</taxon>
        <taxon>Viridiplantae</taxon>
        <taxon>Streptophyta</taxon>
        <taxon>Embryophyta</taxon>
        <taxon>Tracheophyta</taxon>
        <taxon>Spermatophyta</taxon>
        <taxon>Magnoliopsida</taxon>
        <taxon>Liliopsida</taxon>
        <taxon>Poales</taxon>
        <taxon>Poaceae</taxon>
        <taxon>PACMAD clade</taxon>
        <taxon>Panicoideae</taxon>
        <taxon>Andropogonodae</taxon>
        <taxon>Andropogoneae</taxon>
        <taxon>Tripsacinae</taxon>
        <taxon>Zea</taxon>
    </lineage>
</organism>
<dbReference type="FunCoup" id="A0A804M1U7">
    <property type="interactions" value="2"/>
</dbReference>
<dbReference type="InParanoid" id="A0A804M1U7"/>
<feature type="region of interest" description="Disordered" evidence="1">
    <location>
        <begin position="197"/>
        <end position="230"/>
    </location>
</feature>
<reference evidence="2" key="3">
    <citation type="submission" date="2021-05" db="UniProtKB">
        <authorList>
            <consortium name="EnsemblPlants"/>
        </authorList>
    </citation>
    <scope>IDENTIFICATION</scope>
    <source>
        <strain evidence="2">cv. B73</strain>
    </source>
</reference>
<feature type="compositionally biased region" description="Basic and acidic residues" evidence="1">
    <location>
        <begin position="199"/>
        <end position="213"/>
    </location>
</feature>
<name>A0A804M1U7_MAIZE</name>